<name>A0ABT2T4A8_9FIRM</name>
<feature type="transmembrane region" description="Helical" evidence="1">
    <location>
        <begin position="239"/>
        <end position="259"/>
    </location>
</feature>
<feature type="transmembrane region" description="Helical" evidence="1">
    <location>
        <begin position="124"/>
        <end position="140"/>
    </location>
</feature>
<sequence length="368" mass="42130">MILYILVAVLTVLLGLTVQKAENGRNSGITRQQALNAVSLFFMFLILFAVAASRLNVGNDYAKYVEFMHLTYCNAYVPTEVGFNLLTKAIYGISGFENYLLVFAIFAFFTVLLFLQAIYRQAESFGFSFFLFMAFGYYFQSFSTVRYYLALAVALIAIPYLLEKEYGRFLVLILIGAAFHKSVLVVLVLYPLAVRCWKKWQLALAGVFCLSFFFLQDFYLRVVVFLYPTYEETEYLSGGTSYVNIARCFGILILSLILYKKAVKGNRVMNFWFNCNLGALVMYVCCSFLPIISRIGYYLTITHIFFLPALIRQIENEKWRKLLTAGAVAAGILYFALLMMRAADPGFRILPYQTFFFHEMVPILSDVN</sequence>
<feature type="transmembrane region" description="Helical" evidence="1">
    <location>
        <begin position="98"/>
        <end position="118"/>
    </location>
</feature>
<dbReference type="EMBL" id="JAOQKJ010000007">
    <property type="protein sequence ID" value="MCU6744792.1"/>
    <property type="molecule type" value="Genomic_DNA"/>
</dbReference>
<feature type="transmembrane region" description="Helical" evidence="1">
    <location>
        <begin position="271"/>
        <end position="289"/>
    </location>
</feature>
<feature type="transmembrane region" description="Helical" evidence="1">
    <location>
        <begin position="202"/>
        <end position="227"/>
    </location>
</feature>
<keyword evidence="1" id="KW-0812">Transmembrane</keyword>
<protein>
    <submittedName>
        <fullName evidence="2">EpsG family protein</fullName>
    </submittedName>
</protein>
<organism evidence="2 3">
    <name type="scientific">Suilimivivens aceti</name>
    <dbReference type="NCBI Taxonomy" id="2981774"/>
    <lineage>
        <taxon>Bacteria</taxon>
        <taxon>Bacillati</taxon>
        <taxon>Bacillota</taxon>
        <taxon>Clostridia</taxon>
        <taxon>Lachnospirales</taxon>
        <taxon>Lachnospiraceae</taxon>
        <taxon>Suilimivivens</taxon>
    </lineage>
</organism>
<keyword evidence="1" id="KW-0472">Membrane</keyword>
<evidence type="ECO:0000313" key="3">
    <source>
        <dbReference type="Proteomes" id="UP001652432"/>
    </source>
</evidence>
<reference evidence="2 3" key="1">
    <citation type="journal article" date="2021" name="ISME Commun">
        <title>Automated analysis of genomic sequences facilitates high-throughput and comprehensive description of bacteria.</title>
        <authorList>
            <person name="Hitch T.C.A."/>
        </authorList>
    </citation>
    <scope>NUCLEOTIDE SEQUENCE [LARGE SCALE GENOMIC DNA]</scope>
    <source>
        <strain evidence="2 3">Sanger_18</strain>
    </source>
</reference>
<keyword evidence="3" id="KW-1185">Reference proteome</keyword>
<feature type="transmembrane region" description="Helical" evidence="1">
    <location>
        <begin position="36"/>
        <end position="57"/>
    </location>
</feature>
<feature type="transmembrane region" description="Helical" evidence="1">
    <location>
        <begin position="323"/>
        <end position="343"/>
    </location>
</feature>
<accession>A0ABT2T4A8</accession>
<dbReference type="InterPro" id="IPR049458">
    <property type="entry name" value="EpsG-like"/>
</dbReference>
<feature type="transmembrane region" description="Helical" evidence="1">
    <location>
        <begin position="295"/>
        <end position="311"/>
    </location>
</feature>
<dbReference type="Proteomes" id="UP001652432">
    <property type="component" value="Unassembled WGS sequence"/>
</dbReference>
<dbReference type="RefSeq" id="WP_262574906.1">
    <property type="nucleotide sequence ID" value="NZ_JAOQKJ010000007.1"/>
</dbReference>
<feature type="transmembrane region" description="Helical" evidence="1">
    <location>
        <begin position="169"/>
        <end position="190"/>
    </location>
</feature>
<keyword evidence="1" id="KW-1133">Transmembrane helix</keyword>
<feature type="transmembrane region" description="Helical" evidence="1">
    <location>
        <begin position="147"/>
        <end position="163"/>
    </location>
</feature>
<gene>
    <name evidence="2" type="ORF">OCV77_09815</name>
</gene>
<evidence type="ECO:0000313" key="2">
    <source>
        <dbReference type="EMBL" id="MCU6744792.1"/>
    </source>
</evidence>
<evidence type="ECO:0000256" key="1">
    <source>
        <dbReference type="SAM" id="Phobius"/>
    </source>
</evidence>
<dbReference type="Pfam" id="PF14897">
    <property type="entry name" value="EpsG"/>
    <property type="match status" value="1"/>
</dbReference>
<proteinExistence type="predicted"/>
<comment type="caution">
    <text evidence="2">The sequence shown here is derived from an EMBL/GenBank/DDBJ whole genome shotgun (WGS) entry which is preliminary data.</text>
</comment>